<dbReference type="PANTHER" id="PTHR42891">
    <property type="entry name" value="D-GLYCERO-BETA-D-MANNO-HEPTOSE-1,7-BISPHOSPHATE 7-PHOSPHATASE"/>
    <property type="match status" value="1"/>
</dbReference>
<dbReference type="Gene3D" id="3.40.50.1000">
    <property type="entry name" value="HAD superfamily/HAD-like"/>
    <property type="match status" value="1"/>
</dbReference>
<evidence type="ECO:0000256" key="8">
    <source>
        <dbReference type="ARBA" id="ARBA00022723"/>
    </source>
</evidence>
<evidence type="ECO:0000313" key="19">
    <source>
        <dbReference type="Proteomes" id="UP000199657"/>
    </source>
</evidence>
<dbReference type="SUPFAM" id="SSF56784">
    <property type="entry name" value="HAD-like"/>
    <property type="match status" value="1"/>
</dbReference>
<reference evidence="18 19" key="1">
    <citation type="submission" date="2016-10" db="EMBL/GenBank/DDBJ databases">
        <authorList>
            <person name="de Groot N.N."/>
        </authorList>
    </citation>
    <scope>NUCLEOTIDE SEQUENCE [LARGE SCALE GENOMIC DNA]</scope>
    <source>
        <strain evidence="18 19">CGMCC 1.6291</strain>
    </source>
</reference>
<sequence>MLDRDGVINADSDAYIKSVDEWHPLPGSLEAMARLSRAGWVIAVCTNQSGVGRGLFTDATVNAIHAELQRQLAPLGGHVDGFFYCPHPPEADCSCRKPKPGLLIQAAAALSFPLQGVPFVGDSRRDMDAARAAGATPVLVRTGKGARTIADGAGLPDWIENDLMAVVTRLLNDD</sequence>
<dbReference type="InterPro" id="IPR006543">
    <property type="entry name" value="Histidinol-phos"/>
</dbReference>
<dbReference type="InterPro" id="IPR006549">
    <property type="entry name" value="HAD-SF_hydro_IIIA"/>
</dbReference>
<comment type="cofactor">
    <cofactor evidence="2 17">
        <name>Mg(2+)</name>
        <dbReference type="ChEBI" id="CHEBI:18420"/>
    </cofactor>
</comment>
<dbReference type="EMBL" id="FOEG01000006">
    <property type="protein sequence ID" value="SEP00624.1"/>
    <property type="molecule type" value="Genomic_DNA"/>
</dbReference>
<dbReference type="STRING" id="406100.SAMN04488052_10674"/>
<dbReference type="InterPro" id="IPR004446">
    <property type="entry name" value="Heptose_bisP_phosphatase"/>
</dbReference>
<dbReference type="PIRSF" id="PIRSF004682">
    <property type="entry name" value="GmhB"/>
    <property type="match status" value="1"/>
</dbReference>
<evidence type="ECO:0000256" key="14">
    <source>
        <dbReference type="PIRNR" id="PIRNR004682"/>
    </source>
</evidence>
<dbReference type="PANTHER" id="PTHR42891:SF1">
    <property type="entry name" value="D-GLYCERO-BETA-D-MANNO-HEPTOSE-1,7-BISPHOSPHATE 7-PHOSPHATASE"/>
    <property type="match status" value="1"/>
</dbReference>
<comment type="cofactor">
    <cofactor evidence="3 17">
        <name>Zn(2+)</name>
        <dbReference type="ChEBI" id="CHEBI:29105"/>
    </cofactor>
</comment>
<dbReference type="GO" id="GO:0046872">
    <property type="term" value="F:metal ion binding"/>
    <property type="evidence" value="ECO:0007669"/>
    <property type="project" value="UniProtKB-KW"/>
</dbReference>
<comment type="similarity">
    <text evidence="13 14">Belongs to the gmhB family.</text>
</comment>
<keyword evidence="7 14" id="KW-0963">Cytoplasm</keyword>
<keyword evidence="9 14" id="KW-0378">Hydrolase</keyword>
<dbReference type="GO" id="GO:0034200">
    <property type="term" value="F:D-glycero-beta-D-manno-heptose 1,7-bisphosphate 7-phosphatase activity"/>
    <property type="evidence" value="ECO:0007669"/>
    <property type="project" value="UniProtKB-EC"/>
</dbReference>
<feature type="site" description="Contributes to substrate recognition" evidence="16">
    <location>
        <position position="96"/>
    </location>
</feature>
<comment type="pathway">
    <text evidence="5">Nucleotide-sugar biosynthesis; ADP-L-glycero-beta-D-manno-heptose biosynthesis; ADP-L-glycero-beta-D-manno-heptose from D-glycero-beta-D-manno-heptose 7-phosphate: step 2/4.</text>
</comment>
<evidence type="ECO:0000256" key="2">
    <source>
        <dbReference type="ARBA" id="ARBA00001946"/>
    </source>
</evidence>
<dbReference type="EC" id="3.1.3.-" evidence="14"/>
<protein>
    <recommendedName>
        <fullName evidence="14">D,D-heptose 1,7-bisphosphate phosphatase</fullName>
        <ecNumber evidence="14">3.1.3.-</ecNumber>
    </recommendedName>
</protein>
<dbReference type="Proteomes" id="UP000199657">
    <property type="component" value="Unassembled WGS sequence"/>
</dbReference>
<evidence type="ECO:0000256" key="11">
    <source>
        <dbReference type="ARBA" id="ARBA00022842"/>
    </source>
</evidence>
<dbReference type="NCBIfam" id="NF006506">
    <property type="entry name" value="PRK08942.1"/>
    <property type="match status" value="1"/>
</dbReference>
<comment type="subcellular location">
    <subcellularLocation>
        <location evidence="4 14">Cytoplasm</location>
    </subcellularLocation>
</comment>
<dbReference type="AlphaFoldDB" id="A0A1H8UCM7"/>
<evidence type="ECO:0000256" key="15">
    <source>
        <dbReference type="PIRSR" id="PIRSR004682-1"/>
    </source>
</evidence>
<keyword evidence="19" id="KW-1185">Reference proteome</keyword>
<evidence type="ECO:0000256" key="5">
    <source>
        <dbReference type="ARBA" id="ARBA00004708"/>
    </source>
</evidence>
<feature type="site" description="Stabilizes the phosphoryl group" evidence="16">
    <location>
        <position position="97"/>
    </location>
</feature>
<feature type="binding site" evidence="17">
    <location>
        <position position="5"/>
    </location>
    <ligand>
        <name>Mg(2+)</name>
        <dbReference type="ChEBI" id="CHEBI:18420"/>
    </ligand>
</feature>
<feature type="binding site" evidence="17">
    <location>
        <position position="122"/>
    </location>
    <ligand>
        <name>Mg(2+)</name>
        <dbReference type="ChEBI" id="CHEBI:18420"/>
    </ligand>
</feature>
<evidence type="ECO:0000256" key="13">
    <source>
        <dbReference type="ARBA" id="ARBA00061616"/>
    </source>
</evidence>
<evidence type="ECO:0000256" key="9">
    <source>
        <dbReference type="ARBA" id="ARBA00022801"/>
    </source>
</evidence>
<name>A0A1H8UCM7_9GAMM</name>
<evidence type="ECO:0000256" key="10">
    <source>
        <dbReference type="ARBA" id="ARBA00022833"/>
    </source>
</evidence>
<comment type="catalytic activity">
    <reaction evidence="1">
        <text>D-glycero-beta-D-manno-heptose 1,7-bisphosphate + H2O = D-glycero-beta-D-manno-heptose 1-phosphate + phosphate</text>
        <dbReference type="Rhea" id="RHEA:28518"/>
        <dbReference type="ChEBI" id="CHEBI:15377"/>
        <dbReference type="ChEBI" id="CHEBI:43474"/>
        <dbReference type="ChEBI" id="CHEBI:60208"/>
        <dbReference type="ChEBI" id="CHEBI:61593"/>
        <dbReference type="EC" id="3.1.3.82"/>
    </reaction>
</comment>
<evidence type="ECO:0000256" key="3">
    <source>
        <dbReference type="ARBA" id="ARBA00001947"/>
    </source>
</evidence>
<feature type="binding site" evidence="17">
    <location>
        <position position="95"/>
    </location>
    <ligand>
        <name>Zn(2+)</name>
        <dbReference type="ChEBI" id="CHEBI:29105"/>
    </ligand>
</feature>
<feature type="active site" description="Nucleophile" evidence="15">
    <location>
        <position position="3"/>
    </location>
</feature>
<feature type="binding site" evidence="17">
    <location>
        <position position="3"/>
    </location>
    <ligand>
        <name>Mg(2+)</name>
        <dbReference type="ChEBI" id="CHEBI:18420"/>
    </ligand>
</feature>
<evidence type="ECO:0000256" key="12">
    <source>
        <dbReference type="ARBA" id="ARBA00023277"/>
    </source>
</evidence>
<dbReference type="CDD" id="cd07503">
    <property type="entry name" value="HAD_HisB-N"/>
    <property type="match status" value="1"/>
</dbReference>
<dbReference type="NCBIfam" id="TIGR01662">
    <property type="entry name" value="HAD-SF-IIIA"/>
    <property type="match status" value="1"/>
</dbReference>
<feature type="site" description="Stabilizes the phosphoryl group" evidence="16">
    <location>
        <position position="46"/>
    </location>
</feature>
<keyword evidence="11 17" id="KW-0460">Magnesium</keyword>
<dbReference type="GO" id="GO:0005737">
    <property type="term" value="C:cytoplasm"/>
    <property type="evidence" value="ECO:0007669"/>
    <property type="project" value="UniProtKB-SubCell"/>
</dbReference>
<keyword evidence="10 17" id="KW-0862">Zinc</keyword>
<evidence type="ECO:0000256" key="4">
    <source>
        <dbReference type="ARBA" id="ARBA00004496"/>
    </source>
</evidence>
<evidence type="ECO:0000256" key="6">
    <source>
        <dbReference type="ARBA" id="ARBA00011245"/>
    </source>
</evidence>
<dbReference type="InterPro" id="IPR036412">
    <property type="entry name" value="HAD-like_sf"/>
</dbReference>
<dbReference type="FunFam" id="3.40.50.1000:FF:000168">
    <property type="entry name" value="D,D-heptose 1,7-bisphosphate phosphatase"/>
    <property type="match status" value="1"/>
</dbReference>
<evidence type="ECO:0000313" key="18">
    <source>
        <dbReference type="EMBL" id="SEP00624.1"/>
    </source>
</evidence>
<feature type="binding site" evidence="17">
    <location>
        <position position="85"/>
    </location>
    <ligand>
        <name>Zn(2+)</name>
        <dbReference type="ChEBI" id="CHEBI:29105"/>
    </ligand>
</feature>
<dbReference type="InterPro" id="IPR023214">
    <property type="entry name" value="HAD_sf"/>
</dbReference>
<gene>
    <name evidence="18" type="ORF">SAMN04488052_10674</name>
</gene>
<comment type="subunit">
    <text evidence="6">Monomer.</text>
</comment>
<dbReference type="Pfam" id="PF13242">
    <property type="entry name" value="Hydrolase_like"/>
    <property type="match status" value="1"/>
</dbReference>
<dbReference type="GO" id="GO:0005975">
    <property type="term" value="P:carbohydrate metabolic process"/>
    <property type="evidence" value="ECO:0007669"/>
    <property type="project" value="InterPro"/>
</dbReference>
<accession>A0A1H8UCM7</accession>
<dbReference type="NCBIfam" id="TIGR01656">
    <property type="entry name" value="Histidinol-ppas"/>
    <property type="match status" value="1"/>
</dbReference>
<feature type="active site" description="Proton donor" evidence="15">
    <location>
        <position position="5"/>
    </location>
</feature>
<evidence type="ECO:0000256" key="17">
    <source>
        <dbReference type="PIRSR" id="PIRSR004682-4"/>
    </source>
</evidence>
<feature type="binding site" evidence="17">
    <location>
        <position position="87"/>
    </location>
    <ligand>
        <name>Zn(2+)</name>
        <dbReference type="ChEBI" id="CHEBI:29105"/>
    </ligand>
</feature>
<keyword evidence="12 14" id="KW-0119">Carbohydrate metabolism</keyword>
<keyword evidence="8 17" id="KW-0479">Metal-binding</keyword>
<proteinExistence type="inferred from homology"/>
<organism evidence="18 19">
    <name type="scientific">Aquisalimonas asiatica</name>
    <dbReference type="NCBI Taxonomy" id="406100"/>
    <lineage>
        <taxon>Bacteria</taxon>
        <taxon>Pseudomonadati</taxon>
        <taxon>Pseudomonadota</taxon>
        <taxon>Gammaproteobacteria</taxon>
        <taxon>Chromatiales</taxon>
        <taxon>Ectothiorhodospiraceae</taxon>
        <taxon>Aquisalimonas</taxon>
    </lineage>
</organism>
<evidence type="ECO:0000256" key="16">
    <source>
        <dbReference type="PIRSR" id="PIRSR004682-3"/>
    </source>
</evidence>
<feature type="binding site" evidence="17">
    <location>
        <position position="93"/>
    </location>
    <ligand>
        <name>Zn(2+)</name>
        <dbReference type="ChEBI" id="CHEBI:29105"/>
    </ligand>
</feature>
<evidence type="ECO:0000256" key="7">
    <source>
        <dbReference type="ARBA" id="ARBA00022490"/>
    </source>
</evidence>
<evidence type="ECO:0000256" key="1">
    <source>
        <dbReference type="ARBA" id="ARBA00001226"/>
    </source>
</evidence>